<keyword evidence="2" id="KW-1185">Reference proteome</keyword>
<proteinExistence type="predicted"/>
<dbReference type="EMBL" id="JBHTIA010000012">
    <property type="protein sequence ID" value="MFD0766625.1"/>
    <property type="molecule type" value="Genomic_DNA"/>
</dbReference>
<name>A0ABW2ZK68_9SPHI</name>
<sequence length="83" mass="9482">MELWITTQDKEITIGFEGKPQLNDWHTRVTSYDLGLIDNDIKDAIKIIENIINDKEEIACSNINGYTLFTPEENPSVAGRRTN</sequence>
<comment type="caution">
    <text evidence="1">The sequence shown here is derived from an EMBL/GenBank/DDBJ whole genome shotgun (WGS) entry which is preliminary data.</text>
</comment>
<evidence type="ECO:0000313" key="1">
    <source>
        <dbReference type="EMBL" id="MFD0766625.1"/>
    </source>
</evidence>
<gene>
    <name evidence="1" type="ORF">ACFQZI_17320</name>
</gene>
<evidence type="ECO:0000313" key="2">
    <source>
        <dbReference type="Proteomes" id="UP001597073"/>
    </source>
</evidence>
<reference evidence="2" key="1">
    <citation type="journal article" date="2019" name="Int. J. Syst. Evol. Microbiol.">
        <title>The Global Catalogue of Microorganisms (GCM) 10K type strain sequencing project: providing services to taxonomists for standard genome sequencing and annotation.</title>
        <authorList>
            <consortium name="The Broad Institute Genomics Platform"/>
            <consortium name="The Broad Institute Genome Sequencing Center for Infectious Disease"/>
            <person name="Wu L."/>
            <person name="Ma J."/>
        </authorList>
    </citation>
    <scope>NUCLEOTIDE SEQUENCE [LARGE SCALE GENOMIC DNA]</scope>
    <source>
        <strain evidence="2">CCUG 60742</strain>
    </source>
</reference>
<dbReference type="Proteomes" id="UP001597073">
    <property type="component" value="Unassembled WGS sequence"/>
</dbReference>
<accession>A0ABW2ZK68</accession>
<dbReference type="RefSeq" id="WP_377144723.1">
    <property type="nucleotide sequence ID" value="NZ_JBHTIA010000012.1"/>
</dbReference>
<protein>
    <submittedName>
        <fullName evidence="1">Uncharacterized protein</fullName>
    </submittedName>
</protein>
<organism evidence="1 2">
    <name type="scientific">Mucilaginibacter lutimaris</name>
    <dbReference type="NCBI Taxonomy" id="931629"/>
    <lineage>
        <taxon>Bacteria</taxon>
        <taxon>Pseudomonadati</taxon>
        <taxon>Bacteroidota</taxon>
        <taxon>Sphingobacteriia</taxon>
        <taxon>Sphingobacteriales</taxon>
        <taxon>Sphingobacteriaceae</taxon>
        <taxon>Mucilaginibacter</taxon>
    </lineage>
</organism>